<dbReference type="NCBIfam" id="TIGR00406">
    <property type="entry name" value="prmA"/>
    <property type="match status" value="1"/>
</dbReference>
<dbReference type="InterPro" id="IPR050078">
    <property type="entry name" value="Ribosomal_L11_MeTrfase_PrmA"/>
</dbReference>
<name>A0ABR7MYJ2_9FIRM</name>
<keyword evidence="4 6" id="KW-0808">Transferase</keyword>
<evidence type="ECO:0000313" key="8">
    <source>
        <dbReference type="Proteomes" id="UP000606193"/>
    </source>
</evidence>
<dbReference type="InterPro" id="IPR004498">
    <property type="entry name" value="Ribosomal_PrmA_MeTrfase"/>
</dbReference>
<organism evidence="7 8">
    <name type="scientific">Jutongia huaianensis</name>
    <dbReference type="NCBI Taxonomy" id="2763668"/>
    <lineage>
        <taxon>Bacteria</taxon>
        <taxon>Bacillati</taxon>
        <taxon>Bacillota</taxon>
        <taxon>Clostridia</taxon>
        <taxon>Lachnospirales</taxon>
        <taxon>Lachnospiraceae</taxon>
        <taxon>Jutongia</taxon>
    </lineage>
</organism>
<sequence length="344" mass="38002">MKWIQYKVYTTTDAAEIIGELLCELGIQGFEISDHVPLTPEEEKQMYTDIPADLGPDDGKSVLTFYTEGENKPQEREFYSTGSSLRDADFTPAPEVRSPEELIQTLRQRIMEMQQFFPFADPKISYSVQDDSLWKDKWKDSFHPFRVSDDLIVTPVWEAHPDIATAKDTLLLIEPGSAFGTGTHETTRLCMTSLKKYISPETTILDAGCGSGILAIAALLYGAKSAFCLDIDPSAVTGTLENAERNHIAGDRIRAIHGNILEDSASIKAACPEPFDVVVANILADVIIPLAGMIRPFLKPDGVFISSGILTSRGDDVRKALTDNHFTIIEENTLGEWISFVAKP</sequence>
<dbReference type="CDD" id="cd02440">
    <property type="entry name" value="AdoMet_MTases"/>
    <property type="match status" value="1"/>
</dbReference>
<keyword evidence="8" id="KW-1185">Reference proteome</keyword>
<feature type="binding site" evidence="6">
    <location>
        <position position="230"/>
    </location>
    <ligand>
        <name>S-adenosyl-L-methionine</name>
        <dbReference type="ChEBI" id="CHEBI:59789"/>
    </ligand>
</feature>
<dbReference type="GO" id="GO:0005840">
    <property type="term" value="C:ribosome"/>
    <property type="evidence" value="ECO:0007669"/>
    <property type="project" value="UniProtKB-KW"/>
</dbReference>
<keyword evidence="2 6" id="KW-0963">Cytoplasm</keyword>
<dbReference type="PANTHER" id="PTHR43648">
    <property type="entry name" value="ELECTRON TRANSFER FLAVOPROTEIN BETA SUBUNIT LYSINE METHYLTRANSFERASE"/>
    <property type="match status" value="1"/>
</dbReference>
<dbReference type="EC" id="2.1.1.-" evidence="6"/>
<dbReference type="GO" id="GO:0032259">
    <property type="term" value="P:methylation"/>
    <property type="evidence" value="ECO:0007669"/>
    <property type="project" value="UniProtKB-KW"/>
</dbReference>
<feature type="binding site" evidence="6">
    <location>
        <position position="187"/>
    </location>
    <ligand>
        <name>S-adenosyl-L-methionine</name>
        <dbReference type="ChEBI" id="CHEBI:59789"/>
    </ligand>
</feature>
<evidence type="ECO:0000256" key="3">
    <source>
        <dbReference type="ARBA" id="ARBA00022603"/>
    </source>
</evidence>
<evidence type="ECO:0000256" key="4">
    <source>
        <dbReference type="ARBA" id="ARBA00022679"/>
    </source>
</evidence>
<dbReference type="PIRSF" id="PIRSF000401">
    <property type="entry name" value="RPL11_MTase"/>
    <property type="match status" value="1"/>
</dbReference>
<dbReference type="HAMAP" id="MF_00735">
    <property type="entry name" value="Methyltr_PrmA"/>
    <property type="match status" value="1"/>
</dbReference>
<dbReference type="EMBL" id="JACRSX010000002">
    <property type="protein sequence ID" value="MBC8561454.1"/>
    <property type="molecule type" value="Genomic_DNA"/>
</dbReference>
<comment type="function">
    <text evidence="6">Methylates ribosomal protein L11.</text>
</comment>
<reference evidence="7 8" key="1">
    <citation type="submission" date="2020-08" db="EMBL/GenBank/DDBJ databases">
        <title>Genome public.</title>
        <authorList>
            <person name="Liu C."/>
            <person name="Sun Q."/>
        </authorList>
    </citation>
    <scope>NUCLEOTIDE SEQUENCE [LARGE SCALE GENOMIC DNA]</scope>
    <source>
        <strain evidence="7 8">NSJ-37</strain>
    </source>
</reference>
<evidence type="ECO:0000256" key="1">
    <source>
        <dbReference type="ARBA" id="ARBA00009741"/>
    </source>
</evidence>
<accession>A0ABR7MYJ2</accession>
<gene>
    <name evidence="6 7" type="primary">prmA</name>
    <name evidence="7" type="ORF">H8704_02200</name>
</gene>
<protein>
    <recommendedName>
        <fullName evidence="6">Ribosomal protein L11 methyltransferase</fullName>
        <shortName evidence="6">L11 Mtase</shortName>
        <ecNumber evidence="6">2.1.1.-</ecNumber>
    </recommendedName>
</protein>
<keyword evidence="7" id="KW-0687">Ribonucleoprotein</keyword>
<evidence type="ECO:0000313" key="7">
    <source>
        <dbReference type="EMBL" id="MBC8561454.1"/>
    </source>
</evidence>
<evidence type="ECO:0000256" key="5">
    <source>
        <dbReference type="ARBA" id="ARBA00022691"/>
    </source>
</evidence>
<dbReference type="PANTHER" id="PTHR43648:SF1">
    <property type="entry name" value="ELECTRON TRANSFER FLAVOPROTEIN BETA SUBUNIT LYSINE METHYLTRANSFERASE"/>
    <property type="match status" value="1"/>
</dbReference>
<comment type="similarity">
    <text evidence="1 6">Belongs to the methyltransferase superfamily. PrmA family.</text>
</comment>
<comment type="catalytic activity">
    <reaction evidence="6">
        <text>L-lysyl-[protein] + 3 S-adenosyl-L-methionine = N(6),N(6),N(6)-trimethyl-L-lysyl-[protein] + 3 S-adenosyl-L-homocysteine + 3 H(+)</text>
        <dbReference type="Rhea" id="RHEA:54192"/>
        <dbReference type="Rhea" id="RHEA-COMP:9752"/>
        <dbReference type="Rhea" id="RHEA-COMP:13826"/>
        <dbReference type="ChEBI" id="CHEBI:15378"/>
        <dbReference type="ChEBI" id="CHEBI:29969"/>
        <dbReference type="ChEBI" id="CHEBI:57856"/>
        <dbReference type="ChEBI" id="CHEBI:59789"/>
        <dbReference type="ChEBI" id="CHEBI:61961"/>
    </reaction>
</comment>
<feature type="binding site" evidence="6">
    <location>
        <position position="281"/>
    </location>
    <ligand>
        <name>S-adenosyl-L-methionine</name>
        <dbReference type="ChEBI" id="CHEBI:59789"/>
    </ligand>
</feature>
<feature type="binding site" evidence="6">
    <location>
        <position position="208"/>
    </location>
    <ligand>
        <name>S-adenosyl-L-methionine</name>
        <dbReference type="ChEBI" id="CHEBI:59789"/>
    </ligand>
</feature>
<proteinExistence type="inferred from homology"/>
<dbReference type="InterPro" id="IPR029063">
    <property type="entry name" value="SAM-dependent_MTases_sf"/>
</dbReference>
<dbReference type="Gene3D" id="3.40.50.150">
    <property type="entry name" value="Vaccinia Virus protein VP39"/>
    <property type="match status" value="1"/>
</dbReference>
<dbReference type="GO" id="GO:0008168">
    <property type="term" value="F:methyltransferase activity"/>
    <property type="evidence" value="ECO:0007669"/>
    <property type="project" value="UniProtKB-KW"/>
</dbReference>
<comment type="subcellular location">
    <subcellularLocation>
        <location evidence="6">Cytoplasm</location>
    </subcellularLocation>
</comment>
<dbReference type="RefSeq" id="WP_249297125.1">
    <property type="nucleotide sequence ID" value="NZ_JACRSX010000002.1"/>
</dbReference>
<dbReference type="Proteomes" id="UP000606193">
    <property type="component" value="Unassembled WGS sequence"/>
</dbReference>
<keyword evidence="3 6" id="KW-0489">Methyltransferase</keyword>
<evidence type="ECO:0000256" key="6">
    <source>
        <dbReference type="HAMAP-Rule" id="MF_00735"/>
    </source>
</evidence>
<keyword evidence="7" id="KW-0689">Ribosomal protein</keyword>
<keyword evidence="5 6" id="KW-0949">S-adenosyl-L-methionine</keyword>
<evidence type="ECO:0000256" key="2">
    <source>
        <dbReference type="ARBA" id="ARBA00022490"/>
    </source>
</evidence>
<comment type="caution">
    <text evidence="7">The sequence shown here is derived from an EMBL/GenBank/DDBJ whole genome shotgun (WGS) entry which is preliminary data.</text>
</comment>
<dbReference type="SUPFAM" id="SSF53335">
    <property type="entry name" value="S-adenosyl-L-methionine-dependent methyltransferases"/>
    <property type="match status" value="1"/>
</dbReference>
<dbReference type="Pfam" id="PF06325">
    <property type="entry name" value="PrmA"/>
    <property type="match status" value="1"/>
</dbReference>